<dbReference type="Pfam" id="PF03358">
    <property type="entry name" value="FMN_red"/>
    <property type="match status" value="1"/>
</dbReference>
<dbReference type="AlphaFoldDB" id="A0A382D3C1"/>
<dbReference type="EMBL" id="UINC01037107">
    <property type="protein sequence ID" value="SVB32097.1"/>
    <property type="molecule type" value="Genomic_DNA"/>
</dbReference>
<dbReference type="PANTHER" id="PTHR30543:SF21">
    <property type="entry name" value="NAD(P)H-DEPENDENT FMN REDUCTASE LOT6"/>
    <property type="match status" value="1"/>
</dbReference>
<name>A0A382D3C1_9ZZZZ</name>
<evidence type="ECO:0000313" key="2">
    <source>
        <dbReference type="EMBL" id="SVB32097.1"/>
    </source>
</evidence>
<dbReference type="PANTHER" id="PTHR30543">
    <property type="entry name" value="CHROMATE REDUCTASE"/>
    <property type="match status" value="1"/>
</dbReference>
<protein>
    <recommendedName>
        <fullName evidence="1">NADPH-dependent FMN reductase-like domain-containing protein</fullName>
    </recommendedName>
</protein>
<dbReference type="Gene3D" id="3.40.50.360">
    <property type="match status" value="1"/>
</dbReference>
<dbReference type="InterPro" id="IPR029039">
    <property type="entry name" value="Flavoprotein-like_sf"/>
</dbReference>
<gene>
    <name evidence="2" type="ORF">METZ01_LOCUS184951</name>
</gene>
<proteinExistence type="predicted"/>
<accession>A0A382D3C1</accession>
<dbReference type="InterPro" id="IPR050712">
    <property type="entry name" value="NAD(P)H-dep_reductase"/>
</dbReference>
<dbReference type="GO" id="GO:0005829">
    <property type="term" value="C:cytosol"/>
    <property type="evidence" value="ECO:0007669"/>
    <property type="project" value="TreeGrafter"/>
</dbReference>
<dbReference type="GO" id="GO:0016491">
    <property type="term" value="F:oxidoreductase activity"/>
    <property type="evidence" value="ECO:0007669"/>
    <property type="project" value="InterPro"/>
</dbReference>
<dbReference type="InterPro" id="IPR005025">
    <property type="entry name" value="FMN_Rdtase-like_dom"/>
</dbReference>
<dbReference type="GO" id="GO:0010181">
    <property type="term" value="F:FMN binding"/>
    <property type="evidence" value="ECO:0007669"/>
    <property type="project" value="TreeGrafter"/>
</dbReference>
<evidence type="ECO:0000259" key="1">
    <source>
        <dbReference type="Pfam" id="PF03358"/>
    </source>
</evidence>
<reference evidence="2" key="1">
    <citation type="submission" date="2018-05" db="EMBL/GenBank/DDBJ databases">
        <authorList>
            <person name="Lanie J.A."/>
            <person name="Ng W.-L."/>
            <person name="Kazmierczak K.M."/>
            <person name="Andrzejewski T.M."/>
            <person name="Davidsen T.M."/>
            <person name="Wayne K.J."/>
            <person name="Tettelin H."/>
            <person name="Glass J.I."/>
            <person name="Rusch D."/>
            <person name="Podicherti R."/>
            <person name="Tsui H.-C.T."/>
            <person name="Winkler M.E."/>
        </authorList>
    </citation>
    <scope>NUCLEOTIDE SEQUENCE</scope>
</reference>
<sequence>MRGPSILAFAGSTRKESLNKLLIDEAIGLMTTTGARVTKVDLADYPLPLYDGDLEADQGLPENAKILKSHMIAHDGFLIAAPEYNGAITAVLKNAIDWVSRPQPDEPSLVAYRGKTAALLAASPGVIGGLRGLTIMRMILTNLGMVVIPEQQTIPRANGAFDASGRLKESADRDAVRIVTDRLVQVTTQLINSKSEP</sequence>
<organism evidence="2">
    <name type="scientific">marine metagenome</name>
    <dbReference type="NCBI Taxonomy" id="408172"/>
    <lineage>
        <taxon>unclassified sequences</taxon>
        <taxon>metagenomes</taxon>
        <taxon>ecological metagenomes</taxon>
    </lineage>
</organism>
<feature type="domain" description="NADPH-dependent FMN reductase-like" evidence="1">
    <location>
        <begin position="5"/>
        <end position="156"/>
    </location>
</feature>
<dbReference type="SUPFAM" id="SSF52218">
    <property type="entry name" value="Flavoproteins"/>
    <property type="match status" value="1"/>
</dbReference>